<dbReference type="Pfam" id="PF01695">
    <property type="entry name" value="IstB_IS21"/>
    <property type="match status" value="1"/>
</dbReference>
<dbReference type="Gene3D" id="3.40.50.300">
    <property type="entry name" value="P-loop containing nucleotide triphosphate hydrolases"/>
    <property type="match status" value="1"/>
</dbReference>
<sequence length="254" mass="28643">MLTEPTVDKLHEMRLRAMADAFRQQLANPSMSALSFEERFGMLVEAEYSKRRNSLMNRLATNAGLKINDACMEGIEYHPDRKLKKDLLSTLATCSYIREHRDVLIIGATGAGKTYIGCALGNAACRNYISVKYIRLPELLTDLSIGRGDGTIKKLLNHYKRKVSLLILDEWMLTPLSGSAAFDLLEIVEARHQNASTIFISQCGPAGWHEHIDDGRVADAILDRIVHNAYEIMIDGEDSMRWRKSFKRKAGNKD</sequence>
<keyword evidence="2" id="KW-0547">Nucleotide-binding</keyword>
<gene>
    <name evidence="5" type="ORF">C8D99_11279</name>
</gene>
<feature type="domain" description="AAA+ ATPase" evidence="4">
    <location>
        <begin position="99"/>
        <end position="231"/>
    </location>
</feature>
<dbReference type="InterPro" id="IPR027417">
    <property type="entry name" value="P-loop_NTPase"/>
</dbReference>
<dbReference type="SUPFAM" id="SSF52540">
    <property type="entry name" value="P-loop containing nucleoside triphosphate hydrolases"/>
    <property type="match status" value="1"/>
</dbReference>
<dbReference type="RefSeq" id="WP_133957962.1">
    <property type="nucleotide sequence ID" value="NZ_SORI01000012.1"/>
</dbReference>
<dbReference type="NCBIfam" id="NF038214">
    <property type="entry name" value="IS21_help_AAA"/>
    <property type="match status" value="1"/>
</dbReference>
<dbReference type="EMBL" id="SORI01000012">
    <property type="protein sequence ID" value="TDY59570.1"/>
    <property type="molecule type" value="Genomic_DNA"/>
</dbReference>
<dbReference type="OrthoDB" id="361745at2"/>
<dbReference type="CDD" id="cd00009">
    <property type="entry name" value="AAA"/>
    <property type="match status" value="1"/>
</dbReference>
<dbReference type="PANTHER" id="PTHR30050:SF4">
    <property type="entry name" value="ATP-BINDING PROTEIN RV3427C IN INSERTION SEQUENCE-RELATED"/>
    <property type="match status" value="1"/>
</dbReference>
<comment type="caution">
    <text evidence="5">The sequence shown here is derived from an EMBL/GenBank/DDBJ whole genome shotgun (WGS) entry which is preliminary data.</text>
</comment>
<name>A0A4R8M314_9BACT</name>
<keyword evidence="3" id="KW-0067">ATP-binding</keyword>
<evidence type="ECO:0000313" key="5">
    <source>
        <dbReference type="EMBL" id="TDY59570.1"/>
    </source>
</evidence>
<comment type="similarity">
    <text evidence="1">Belongs to the IS21/IS1162 putative ATP-binding protein family.</text>
</comment>
<dbReference type="AlphaFoldDB" id="A0A4R8M314"/>
<dbReference type="SMART" id="SM00382">
    <property type="entry name" value="AAA"/>
    <property type="match status" value="1"/>
</dbReference>
<evidence type="ECO:0000256" key="1">
    <source>
        <dbReference type="ARBA" id="ARBA00008059"/>
    </source>
</evidence>
<dbReference type="InterPro" id="IPR002611">
    <property type="entry name" value="IstB_ATP-bd"/>
</dbReference>
<evidence type="ECO:0000256" key="3">
    <source>
        <dbReference type="ARBA" id="ARBA00022840"/>
    </source>
</evidence>
<dbReference type="InterPro" id="IPR003593">
    <property type="entry name" value="AAA+_ATPase"/>
</dbReference>
<dbReference type="GO" id="GO:0006260">
    <property type="term" value="P:DNA replication"/>
    <property type="evidence" value="ECO:0007669"/>
    <property type="project" value="TreeGrafter"/>
</dbReference>
<evidence type="ECO:0000256" key="2">
    <source>
        <dbReference type="ARBA" id="ARBA00022741"/>
    </source>
</evidence>
<dbReference type="Proteomes" id="UP000295066">
    <property type="component" value="Unassembled WGS sequence"/>
</dbReference>
<keyword evidence="6" id="KW-1185">Reference proteome</keyword>
<dbReference type="InterPro" id="IPR028350">
    <property type="entry name" value="DNAC/IstB-like"/>
</dbReference>
<evidence type="ECO:0000313" key="6">
    <source>
        <dbReference type="Proteomes" id="UP000295066"/>
    </source>
</evidence>
<proteinExistence type="inferred from homology"/>
<dbReference type="InterPro" id="IPR047661">
    <property type="entry name" value="IstB"/>
</dbReference>
<dbReference type="PANTHER" id="PTHR30050">
    <property type="entry name" value="CHROMOSOMAL REPLICATION INITIATOR PROTEIN DNAA"/>
    <property type="match status" value="1"/>
</dbReference>
<evidence type="ECO:0000259" key="4">
    <source>
        <dbReference type="SMART" id="SM00382"/>
    </source>
</evidence>
<dbReference type="PIRSF" id="PIRSF003073">
    <property type="entry name" value="DNAC_TnpB_IstB"/>
    <property type="match status" value="1"/>
</dbReference>
<dbReference type="GO" id="GO:0005524">
    <property type="term" value="F:ATP binding"/>
    <property type="evidence" value="ECO:0007669"/>
    <property type="project" value="UniProtKB-KW"/>
</dbReference>
<protein>
    <submittedName>
        <fullName evidence="5">DNA replication protein DnaC</fullName>
    </submittedName>
</protein>
<accession>A0A4R8M314</accession>
<reference evidence="5 6" key="1">
    <citation type="submission" date="2019-03" db="EMBL/GenBank/DDBJ databases">
        <title>Genomic Encyclopedia of Type Strains, Phase IV (KMG-IV): sequencing the most valuable type-strain genomes for metagenomic binning, comparative biology and taxonomic classification.</title>
        <authorList>
            <person name="Goeker M."/>
        </authorList>
    </citation>
    <scope>NUCLEOTIDE SEQUENCE [LARGE SCALE GENOMIC DNA]</scope>
    <source>
        <strain evidence="5 6">DSM 25964</strain>
    </source>
</reference>
<organism evidence="5 6">
    <name type="scientific">Aminivibrio pyruvatiphilus</name>
    <dbReference type="NCBI Taxonomy" id="1005740"/>
    <lineage>
        <taxon>Bacteria</taxon>
        <taxon>Thermotogati</taxon>
        <taxon>Synergistota</taxon>
        <taxon>Synergistia</taxon>
        <taxon>Synergistales</taxon>
        <taxon>Aminobacteriaceae</taxon>
        <taxon>Aminivibrio</taxon>
    </lineage>
</organism>